<evidence type="ECO:0000259" key="8">
    <source>
        <dbReference type="Pfam" id="PF02777"/>
    </source>
</evidence>
<comment type="similarity">
    <text evidence="1 6">Belongs to the iron/manganese superoxide dismutase family.</text>
</comment>
<proteinExistence type="inferred from homology"/>
<comment type="caution">
    <text evidence="10">The sequence shown here is derived from an EMBL/GenBank/DDBJ whole genome shotgun (WGS) entry which is preliminary data.</text>
</comment>
<evidence type="ECO:0000256" key="5">
    <source>
        <dbReference type="PIRSR" id="PIRSR000349-1"/>
    </source>
</evidence>
<comment type="function">
    <text evidence="6">Destroys radicals which are normally produced within the cells and which are toxic to biological systems.</text>
</comment>
<dbReference type="Gene3D" id="3.55.40.20">
    <property type="entry name" value="Iron/manganese superoxide dismutase, C-terminal domain"/>
    <property type="match status" value="1"/>
</dbReference>
<evidence type="ECO:0000256" key="6">
    <source>
        <dbReference type="RuleBase" id="RU000414"/>
    </source>
</evidence>
<evidence type="ECO:0000313" key="9">
    <source>
        <dbReference type="EMBL" id="NMF06796.1"/>
    </source>
</evidence>
<feature type="binding site" evidence="5">
    <location>
        <position position="27"/>
    </location>
    <ligand>
        <name>Mn(2+)</name>
        <dbReference type="ChEBI" id="CHEBI:29035"/>
    </ligand>
</feature>
<keyword evidence="3 5" id="KW-0479">Metal-binding</keyword>
<dbReference type="PROSITE" id="PS00088">
    <property type="entry name" value="SOD_MN"/>
    <property type="match status" value="1"/>
</dbReference>
<dbReference type="InterPro" id="IPR019833">
    <property type="entry name" value="Mn/Fe_SOD_BS"/>
</dbReference>
<dbReference type="GO" id="GO:0005737">
    <property type="term" value="C:cytoplasm"/>
    <property type="evidence" value="ECO:0007669"/>
    <property type="project" value="TreeGrafter"/>
</dbReference>
<dbReference type="EMBL" id="LZZI01000039">
    <property type="protein sequence ID" value="OOM61195.1"/>
    <property type="molecule type" value="Genomic_DNA"/>
</dbReference>
<feature type="binding site" evidence="5">
    <location>
        <position position="166"/>
    </location>
    <ligand>
        <name>Mn(2+)</name>
        <dbReference type="ChEBI" id="CHEBI:29035"/>
    </ligand>
</feature>
<dbReference type="Proteomes" id="UP000587880">
    <property type="component" value="Unassembled WGS sequence"/>
</dbReference>
<dbReference type="Proteomes" id="UP000190973">
    <property type="component" value="Unassembled WGS sequence"/>
</dbReference>
<dbReference type="PANTHER" id="PTHR43595">
    <property type="entry name" value="37S RIBOSOMAL PROTEIN S26, MITOCHONDRIAL"/>
    <property type="match status" value="1"/>
</dbReference>
<evidence type="ECO:0000259" key="7">
    <source>
        <dbReference type="Pfam" id="PF00081"/>
    </source>
</evidence>
<evidence type="ECO:0000256" key="1">
    <source>
        <dbReference type="ARBA" id="ARBA00008714"/>
    </source>
</evidence>
<feature type="binding site" evidence="5">
    <location>
        <position position="170"/>
    </location>
    <ligand>
        <name>Mn(2+)</name>
        <dbReference type="ChEBI" id="CHEBI:29035"/>
    </ligand>
</feature>
<evidence type="ECO:0000313" key="10">
    <source>
        <dbReference type="EMBL" id="OOM61195.1"/>
    </source>
</evidence>
<evidence type="ECO:0000256" key="4">
    <source>
        <dbReference type="ARBA" id="ARBA00023002"/>
    </source>
</evidence>
<dbReference type="Gene3D" id="1.10.287.990">
    <property type="entry name" value="Fe,Mn superoxide dismutase (SOD) domain"/>
    <property type="match status" value="1"/>
</dbReference>
<dbReference type="InterPro" id="IPR036314">
    <property type="entry name" value="SOD_C_sf"/>
</dbReference>
<feature type="domain" description="Manganese/iron superoxide dismutase C-terminal" evidence="8">
    <location>
        <begin position="98"/>
        <end position="198"/>
    </location>
</feature>
<evidence type="ECO:0000313" key="12">
    <source>
        <dbReference type="Proteomes" id="UP000587880"/>
    </source>
</evidence>
<dbReference type="SUPFAM" id="SSF46609">
    <property type="entry name" value="Fe,Mn superoxide dismutase (SOD), N-terminal domain"/>
    <property type="match status" value="1"/>
</dbReference>
<dbReference type="Pfam" id="PF02777">
    <property type="entry name" value="Sod_Fe_C"/>
    <property type="match status" value="1"/>
</dbReference>
<dbReference type="InterPro" id="IPR019832">
    <property type="entry name" value="Mn/Fe_SOD_C"/>
</dbReference>
<dbReference type="InterPro" id="IPR001189">
    <property type="entry name" value="Mn/Fe_SOD"/>
</dbReference>
<feature type="domain" description="Manganese/iron superoxide dismutase N-terminal" evidence="7">
    <location>
        <begin position="3"/>
        <end position="90"/>
    </location>
</feature>
<reference evidence="10 11" key="1">
    <citation type="submission" date="2016-05" db="EMBL/GenBank/DDBJ databases">
        <title>Microbial solvent formation.</title>
        <authorList>
            <person name="Poehlein A."/>
            <person name="Montoya Solano J.D."/>
            <person name="Flitsch S."/>
            <person name="Krabben P."/>
            <person name="Duerre P."/>
            <person name="Daniel R."/>
        </authorList>
    </citation>
    <scope>NUCLEOTIDE SEQUENCE [LARGE SCALE GENOMIC DNA]</scope>
    <source>
        <strain evidence="10 11">DSM 53</strain>
    </source>
</reference>
<dbReference type="InterPro" id="IPR036324">
    <property type="entry name" value="Mn/Fe_SOD_N_sf"/>
</dbReference>
<dbReference type="GO" id="GO:0004784">
    <property type="term" value="F:superoxide dismutase activity"/>
    <property type="evidence" value="ECO:0007669"/>
    <property type="project" value="UniProtKB-EC"/>
</dbReference>
<dbReference type="InterPro" id="IPR019831">
    <property type="entry name" value="Mn/Fe_SOD_N"/>
</dbReference>
<reference evidence="9 12" key="2">
    <citation type="submission" date="2020-04" db="EMBL/GenBank/DDBJ databases">
        <authorList>
            <person name="Hitch T.C.A."/>
            <person name="Wylensek D."/>
            <person name="Clavel T."/>
        </authorList>
    </citation>
    <scope>NUCLEOTIDE SEQUENCE [LARGE SCALE GENOMIC DNA]</scope>
    <source>
        <strain evidence="9 12">WB01_NA02</strain>
    </source>
</reference>
<dbReference type="RefSeq" id="WP_077839011.1">
    <property type="nucleotide sequence ID" value="NZ_CP144906.1"/>
</dbReference>
<organism evidence="10 11">
    <name type="scientific">Clostridium beijerinckii</name>
    <name type="common">Clostridium MP</name>
    <dbReference type="NCBI Taxonomy" id="1520"/>
    <lineage>
        <taxon>Bacteria</taxon>
        <taxon>Bacillati</taxon>
        <taxon>Bacillota</taxon>
        <taxon>Clostridia</taxon>
        <taxon>Eubacteriales</taxon>
        <taxon>Clostridiaceae</taxon>
        <taxon>Clostridium</taxon>
    </lineage>
</organism>
<dbReference type="EC" id="1.15.1.1" evidence="2 6"/>
<gene>
    <name evidence="10" type="primary">sodA_2</name>
    <name evidence="10" type="ORF">CLBCK_24560</name>
    <name evidence="9" type="ORF">HF849_19025</name>
</gene>
<dbReference type="SUPFAM" id="SSF54719">
    <property type="entry name" value="Fe,Mn superoxide dismutase (SOD), C-terminal domain"/>
    <property type="match status" value="1"/>
</dbReference>
<accession>A0A1S8T1X5</accession>
<dbReference type="PIRSF" id="PIRSF000349">
    <property type="entry name" value="SODismutase"/>
    <property type="match status" value="1"/>
</dbReference>
<evidence type="ECO:0000256" key="3">
    <source>
        <dbReference type="ARBA" id="ARBA00022723"/>
    </source>
</evidence>
<keyword evidence="4 6" id="KW-0560">Oxidoreductase</keyword>
<dbReference type="EMBL" id="JABAGD010000041">
    <property type="protein sequence ID" value="NMF06796.1"/>
    <property type="molecule type" value="Genomic_DNA"/>
</dbReference>
<evidence type="ECO:0000256" key="2">
    <source>
        <dbReference type="ARBA" id="ARBA00012682"/>
    </source>
</evidence>
<dbReference type="PANTHER" id="PTHR43595:SF2">
    <property type="entry name" value="SMALL RIBOSOMAL SUBUNIT PROTEIN MS42"/>
    <property type="match status" value="1"/>
</dbReference>
<name>A0A1S8T1X5_CLOBE</name>
<comment type="catalytic activity">
    <reaction evidence="6">
        <text>2 superoxide + 2 H(+) = H2O2 + O2</text>
        <dbReference type="Rhea" id="RHEA:20696"/>
        <dbReference type="ChEBI" id="CHEBI:15378"/>
        <dbReference type="ChEBI" id="CHEBI:15379"/>
        <dbReference type="ChEBI" id="CHEBI:16240"/>
        <dbReference type="ChEBI" id="CHEBI:18421"/>
        <dbReference type="EC" id="1.15.1.1"/>
    </reaction>
</comment>
<evidence type="ECO:0000313" key="11">
    <source>
        <dbReference type="Proteomes" id="UP000190973"/>
    </source>
</evidence>
<dbReference type="Pfam" id="PF00081">
    <property type="entry name" value="Sod_Fe_N"/>
    <property type="match status" value="1"/>
</dbReference>
<sequence length="206" mass="24016">MRYEKIELTYSYNSLEPYIDEETVKVHYTKHLQGYVDKLNNVLKGYEKFTEGKTLEQILSNPNKIPKKIYRDVINQGGGVLNHNLYFSILFPYPKKEPEGKLLNEIVSTFGSLEMLKKLVSEAAINKFGSGYGWLVKDKRGKLKVANSSNQDTPLSFGFTPILTIDVWEHSYYLKYKNLRGDYVKNIWNLIDWARVEELYKNDNLV</sequence>
<dbReference type="AlphaFoldDB" id="A0A1S8T1X5"/>
<dbReference type="PRINTS" id="PR01703">
    <property type="entry name" value="MNSODISMTASE"/>
</dbReference>
<dbReference type="GO" id="GO:0046872">
    <property type="term" value="F:metal ion binding"/>
    <property type="evidence" value="ECO:0007669"/>
    <property type="project" value="UniProtKB-KW"/>
</dbReference>
<feature type="binding site" evidence="5">
    <location>
        <position position="83"/>
    </location>
    <ligand>
        <name>Mn(2+)</name>
        <dbReference type="ChEBI" id="CHEBI:29035"/>
    </ligand>
</feature>
<protein>
    <recommendedName>
        <fullName evidence="2 6">Superoxide dismutase</fullName>
        <ecNumber evidence="2 6">1.15.1.1</ecNumber>
    </recommendedName>
</protein>